<organism evidence="1 2">
    <name type="scientific">Meishania litoralis</name>
    <dbReference type="NCBI Taxonomy" id="3434685"/>
    <lineage>
        <taxon>Bacteria</taxon>
        <taxon>Pseudomonadati</taxon>
        <taxon>Bacteroidota</taxon>
        <taxon>Flavobacteriia</taxon>
        <taxon>Flavobacteriales</taxon>
        <taxon>Flavobacteriaceae</taxon>
        <taxon>Meishania</taxon>
    </lineage>
</organism>
<reference evidence="1" key="1">
    <citation type="submission" date="2024-09" db="EMBL/GenBank/DDBJ databases">
        <authorList>
            <person name="Liu J."/>
        </authorList>
    </citation>
    <scope>NUCLEOTIDE SEQUENCE</scope>
    <source>
        <strain evidence="1">NBU2967</strain>
    </source>
</reference>
<dbReference type="Proteomes" id="UP001595191">
    <property type="component" value="Unassembled WGS sequence"/>
</dbReference>
<evidence type="ECO:0000313" key="2">
    <source>
        <dbReference type="Proteomes" id="UP001595191"/>
    </source>
</evidence>
<name>A0ACC7LIE6_9FLAO</name>
<accession>A0ACC7LIE6</accession>
<gene>
    <name evidence="1" type="ORF">ACEZ3G_04880</name>
</gene>
<sequence length="220" mass="25217">MEKSKTLHVQEIKTDKEIDLAVVSELLEERTELHSIDLLNWSEFQYLPEVQFRIAHHDNQIWLKYYVNEKSILAEVTETNGGVSNDSCVEFFFDPQANGNYYNFEFNCVGVTHLAYGPGRAGRTFVDPGIIEKEIKVNSTLGNRPFIEKSGNHTWEMTIIIPATSLVRDKHIRLKGLSAKANFYKCGNKTAEAHYISWNPVGTDSPDFHRPEFFGQVIFE</sequence>
<evidence type="ECO:0000313" key="1">
    <source>
        <dbReference type="EMBL" id="MFH6602800.1"/>
    </source>
</evidence>
<proteinExistence type="predicted"/>
<dbReference type="EMBL" id="JBHFPV010000001">
    <property type="protein sequence ID" value="MFH6602800.1"/>
    <property type="molecule type" value="Genomic_DNA"/>
</dbReference>
<keyword evidence="2" id="KW-1185">Reference proteome</keyword>
<protein>
    <submittedName>
        <fullName evidence="1">Carbohydrate-binding family 9-like protein</fullName>
    </submittedName>
</protein>
<comment type="caution">
    <text evidence="1">The sequence shown here is derived from an EMBL/GenBank/DDBJ whole genome shotgun (WGS) entry which is preliminary data.</text>
</comment>